<evidence type="ECO:0000256" key="1">
    <source>
        <dbReference type="PROSITE-ProRule" id="PRU00023"/>
    </source>
</evidence>
<dbReference type="SMART" id="SM00248">
    <property type="entry name" value="ANK"/>
    <property type="match status" value="3"/>
</dbReference>
<dbReference type="EMBL" id="JBHFEH010000046">
    <property type="protein sequence ID" value="KAL2050523.1"/>
    <property type="molecule type" value="Genomic_DNA"/>
</dbReference>
<dbReference type="SUPFAM" id="SSF48403">
    <property type="entry name" value="Ankyrin repeat"/>
    <property type="match status" value="1"/>
</dbReference>
<evidence type="ECO:0000313" key="2">
    <source>
        <dbReference type="EMBL" id="KAL2050523.1"/>
    </source>
</evidence>
<dbReference type="Gene3D" id="1.25.40.20">
    <property type="entry name" value="Ankyrin repeat-containing domain"/>
    <property type="match status" value="1"/>
</dbReference>
<dbReference type="PROSITE" id="PS50088">
    <property type="entry name" value="ANK_REPEAT"/>
    <property type="match status" value="1"/>
</dbReference>
<dbReference type="PROSITE" id="PS50297">
    <property type="entry name" value="ANK_REP_REGION"/>
    <property type="match status" value="1"/>
</dbReference>
<dbReference type="InterPro" id="IPR036770">
    <property type="entry name" value="Ankyrin_rpt-contain_sf"/>
</dbReference>
<evidence type="ECO:0000313" key="3">
    <source>
        <dbReference type="Proteomes" id="UP001590951"/>
    </source>
</evidence>
<comment type="caution">
    <text evidence="2">The sequence shown here is derived from an EMBL/GenBank/DDBJ whole genome shotgun (WGS) entry which is preliminary data.</text>
</comment>
<dbReference type="PANTHER" id="PTHR24184">
    <property type="entry name" value="SI:CH211-189E2.2"/>
    <property type="match status" value="1"/>
</dbReference>
<organism evidence="2 3">
    <name type="scientific">Lepraria finkii</name>
    <dbReference type="NCBI Taxonomy" id="1340010"/>
    <lineage>
        <taxon>Eukaryota</taxon>
        <taxon>Fungi</taxon>
        <taxon>Dikarya</taxon>
        <taxon>Ascomycota</taxon>
        <taxon>Pezizomycotina</taxon>
        <taxon>Lecanoromycetes</taxon>
        <taxon>OSLEUM clade</taxon>
        <taxon>Lecanoromycetidae</taxon>
        <taxon>Lecanorales</taxon>
        <taxon>Lecanorineae</taxon>
        <taxon>Stereocaulaceae</taxon>
        <taxon>Lepraria</taxon>
    </lineage>
</organism>
<keyword evidence="3" id="KW-1185">Reference proteome</keyword>
<feature type="repeat" description="ANK" evidence="1">
    <location>
        <begin position="67"/>
        <end position="89"/>
    </location>
</feature>
<gene>
    <name evidence="2" type="ORF">ABVK25_009192</name>
</gene>
<dbReference type="Pfam" id="PF12796">
    <property type="entry name" value="Ank_2"/>
    <property type="match status" value="1"/>
</dbReference>
<reference evidence="2 3" key="1">
    <citation type="submission" date="2024-09" db="EMBL/GenBank/DDBJ databases">
        <title>Rethinking Asexuality: The Enigmatic Case of Functional Sexual Genes in Lepraria (Stereocaulaceae).</title>
        <authorList>
            <person name="Doellman M."/>
            <person name="Sun Y."/>
            <person name="Barcenas-Pena A."/>
            <person name="Lumbsch H.T."/>
            <person name="Grewe F."/>
        </authorList>
    </citation>
    <scope>NUCLEOTIDE SEQUENCE [LARGE SCALE GENOMIC DNA]</scope>
    <source>
        <strain evidence="2 3">Grewe 0041</strain>
    </source>
</reference>
<dbReference type="Proteomes" id="UP001590951">
    <property type="component" value="Unassembled WGS sequence"/>
</dbReference>
<name>A0ABR4AZE9_9LECA</name>
<dbReference type="PANTHER" id="PTHR24184:SF11">
    <property type="entry name" value="ANKYRIN REPEAT AND SOCS BOX CONTAINING 3"/>
    <property type="match status" value="1"/>
</dbReference>
<accession>A0ABR4AZE9</accession>
<dbReference type="InterPro" id="IPR002110">
    <property type="entry name" value="Ankyrin_rpt"/>
</dbReference>
<keyword evidence="1" id="KW-0040">ANK repeat</keyword>
<sequence>MTALQKAGDGRHKEAVQLLSESKDFRVNSNIDQHKGLLSWAAELGYDETVELMTSKSHIEIDLENEEGQTALSYAAENGHEEIVRLLLKEELKPAHKMRMWREHKSLLQNGAILQADKDDGCTALHNLVFNFNDEHIRYLKEQRAPLQCHGRLQIDVRSFIVFWWA</sequence>
<proteinExistence type="predicted"/>
<protein>
    <submittedName>
        <fullName evidence="2">Uncharacterized protein</fullName>
    </submittedName>
</protein>